<sequence length="282" mass="31605">MTDMVLIGIVLDGDLRLRMMDEDPTGRSAAVVFRAHSNHVSQQRDPDAPKRARQHGAGVLVEKWLTAKGILRVWDWVSHGGTIDTIRQITKAGLAVSGHQAKGHWHRSFCNPDFGAMEDRRPQDRQEQAPPIRCLLCRSLCRPRLTPLGAAEGTTRNCPRKRPELHESTQRTVELWQTRVTQALAAWVLHPPRIPLTQAPFSMPSHTSVTLTCRDAAMHPLRDGNSQSVPLPTRPPTRPPPRPRPLLHHVSYQDPVKMIHDARVPWNGAPTAILGPLFRRAS</sequence>
<keyword evidence="3" id="KW-1185">Reference proteome</keyword>
<accession>A0AAV9GA54</accession>
<dbReference type="Proteomes" id="UP001321760">
    <property type="component" value="Unassembled WGS sequence"/>
</dbReference>
<reference evidence="2" key="1">
    <citation type="journal article" date="2023" name="Mol. Phylogenet. Evol.">
        <title>Genome-scale phylogeny and comparative genomics of the fungal order Sordariales.</title>
        <authorList>
            <person name="Hensen N."/>
            <person name="Bonometti L."/>
            <person name="Westerberg I."/>
            <person name="Brannstrom I.O."/>
            <person name="Guillou S."/>
            <person name="Cros-Aarteil S."/>
            <person name="Calhoun S."/>
            <person name="Haridas S."/>
            <person name="Kuo A."/>
            <person name="Mondo S."/>
            <person name="Pangilinan J."/>
            <person name="Riley R."/>
            <person name="LaButti K."/>
            <person name="Andreopoulos B."/>
            <person name="Lipzen A."/>
            <person name="Chen C."/>
            <person name="Yan M."/>
            <person name="Daum C."/>
            <person name="Ng V."/>
            <person name="Clum A."/>
            <person name="Steindorff A."/>
            <person name="Ohm R.A."/>
            <person name="Martin F."/>
            <person name="Silar P."/>
            <person name="Natvig D.O."/>
            <person name="Lalanne C."/>
            <person name="Gautier V."/>
            <person name="Ament-Velasquez S.L."/>
            <person name="Kruys A."/>
            <person name="Hutchinson M.I."/>
            <person name="Powell A.J."/>
            <person name="Barry K."/>
            <person name="Miller A.N."/>
            <person name="Grigoriev I.V."/>
            <person name="Debuchy R."/>
            <person name="Gladieux P."/>
            <person name="Hiltunen Thoren M."/>
            <person name="Johannesson H."/>
        </authorList>
    </citation>
    <scope>NUCLEOTIDE SEQUENCE</scope>
    <source>
        <strain evidence="2">PSN243</strain>
    </source>
</reference>
<comment type="caution">
    <text evidence="2">The sequence shown here is derived from an EMBL/GenBank/DDBJ whole genome shotgun (WGS) entry which is preliminary data.</text>
</comment>
<protein>
    <submittedName>
        <fullName evidence="2">Uncharacterized protein</fullName>
    </submittedName>
</protein>
<evidence type="ECO:0000313" key="2">
    <source>
        <dbReference type="EMBL" id="KAK4445346.1"/>
    </source>
</evidence>
<proteinExistence type="predicted"/>
<organism evidence="2 3">
    <name type="scientific">Podospora aff. communis PSN243</name>
    <dbReference type="NCBI Taxonomy" id="3040156"/>
    <lineage>
        <taxon>Eukaryota</taxon>
        <taxon>Fungi</taxon>
        <taxon>Dikarya</taxon>
        <taxon>Ascomycota</taxon>
        <taxon>Pezizomycotina</taxon>
        <taxon>Sordariomycetes</taxon>
        <taxon>Sordariomycetidae</taxon>
        <taxon>Sordariales</taxon>
        <taxon>Podosporaceae</taxon>
        <taxon>Podospora</taxon>
    </lineage>
</organism>
<dbReference type="AlphaFoldDB" id="A0AAV9GA54"/>
<name>A0AAV9GA54_9PEZI</name>
<dbReference type="EMBL" id="MU865966">
    <property type="protein sequence ID" value="KAK4445346.1"/>
    <property type="molecule type" value="Genomic_DNA"/>
</dbReference>
<evidence type="ECO:0000256" key="1">
    <source>
        <dbReference type="SAM" id="MobiDB-lite"/>
    </source>
</evidence>
<evidence type="ECO:0000313" key="3">
    <source>
        <dbReference type="Proteomes" id="UP001321760"/>
    </source>
</evidence>
<feature type="region of interest" description="Disordered" evidence="1">
    <location>
        <begin position="220"/>
        <end position="245"/>
    </location>
</feature>
<feature type="compositionally biased region" description="Pro residues" evidence="1">
    <location>
        <begin position="232"/>
        <end position="244"/>
    </location>
</feature>
<reference evidence="2" key="2">
    <citation type="submission" date="2023-05" db="EMBL/GenBank/DDBJ databases">
        <authorList>
            <consortium name="Lawrence Berkeley National Laboratory"/>
            <person name="Steindorff A."/>
            <person name="Hensen N."/>
            <person name="Bonometti L."/>
            <person name="Westerberg I."/>
            <person name="Brannstrom I.O."/>
            <person name="Guillou S."/>
            <person name="Cros-Aarteil S."/>
            <person name="Calhoun S."/>
            <person name="Haridas S."/>
            <person name="Kuo A."/>
            <person name="Mondo S."/>
            <person name="Pangilinan J."/>
            <person name="Riley R."/>
            <person name="Labutti K."/>
            <person name="Andreopoulos B."/>
            <person name="Lipzen A."/>
            <person name="Chen C."/>
            <person name="Yanf M."/>
            <person name="Daum C."/>
            <person name="Ng V."/>
            <person name="Clum A."/>
            <person name="Ohm R."/>
            <person name="Martin F."/>
            <person name="Silar P."/>
            <person name="Natvig D."/>
            <person name="Lalanne C."/>
            <person name="Gautier V."/>
            <person name="Ament-Velasquez S.L."/>
            <person name="Kruys A."/>
            <person name="Hutchinson M.I."/>
            <person name="Powell A.J."/>
            <person name="Barry K."/>
            <person name="Miller A.N."/>
            <person name="Grigoriev I.V."/>
            <person name="Debuchy R."/>
            <person name="Gladieux P."/>
            <person name="Thoren M.H."/>
            <person name="Johannesson H."/>
        </authorList>
    </citation>
    <scope>NUCLEOTIDE SEQUENCE</scope>
    <source>
        <strain evidence="2">PSN243</strain>
    </source>
</reference>
<feature type="region of interest" description="Disordered" evidence="1">
    <location>
        <begin position="148"/>
        <end position="170"/>
    </location>
</feature>
<gene>
    <name evidence="2" type="ORF">QBC34DRAFT_164774</name>
</gene>